<dbReference type="EMBL" id="KK914782">
    <property type="protein sequence ID" value="KDP28439.1"/>
    <property type="molecule type" value="Genomic_DNA"/>
</dbReference>
<dbReference type="KEGG" id="jcu:105642798"/>
<dbReference type="SUPFAM" id="SSF55856">
    <property type="entry name" value="Cytochrome b5-like heme/steroid binding domain"/>
    <property type="match status" value="1"/>
</dbReference>
<evidence type="ECO:0000259" key="9">
    <source>
        <dbReference type="PROSITE" id="PS50255"/>
    </source>
</evidence>
<evidence type="ECO:0000313" key="10">
    <source>
        <dbReference type="EMBL" id="KDP28439.1"/>
    </source>
</evidence>
<evidence type="ECO:0000256" key="3">
    <source>
        <dbReference type="ARBA" id="ARBA00022692"/>
    </source>
</evidence>
<evidence type="ECO:0000313" key="11">
    <source>
        <dbReference type="Proteomes" id="UP000027138"/>
    </source>
</evidence>
<comment type="similarity">
    <text evidence="7 8">Belongs to the cytochrome b5 family.</text>
</comment>
<dbReference type="InterPro" id="IPR001199">
    <property type="entry name" value="Cyt_B5-like_heme/steroid-bd"/>
</dbReference>
<dbReference type="GO" id="GO:0016020">
    <property type="term" value="C:membrane"/>
    <property type="evidence" value="ECO:0007669"/>
    <property type="project" value="UniProtKB-SubCell"/>
</dbReference>
<dbReference type="STRING" id="180498.A0A067K9E5"/>
<dbReference type="PROSITE" id="PS00191">
    <property type="entry name" value="CYTOCHROME_B5_1"/>
    <property type="match status" value="1"/>
</dbReference>
<dbReference type="Proteomes" id="UP000027138">
    <property type="component" value="Unassembled WGS sequence"/>
</dbReference>
<evidence type="ECO:0000256" key="5">
    <source>
        <dbReference type="ARBA" id="ARBA00023004"/>
    </source>
</evidence>
<sequence>MDITPKIHHFDDVVKHKDRHDCWLLIHGQVFDVTNFLEEHPGGDEVLLAATEKDATDDFQDVGHSKDAKELMKKYYIGDIEPKSVPASGRKYRPPTHLPTKPRYNPLVVRLFQLLLPLLILGAAFALRSAVKKD</sequence>
<evidence type="ECO:0000256" key="6">
    <source>
        <dbReference type="ARBA" id="ARBA00023136"/>
    </source>
</evidence>
<dbReference type="PRINTS" id="PR00363">
    <property type="entry name" value="CYTOCHROMEB5"/>
</dbReference>
<dbReference type="InterPro" id="IPR050668">
    <property type="entry name" value="Cytochrome_b5"/>
</dbReference>
<dbReference type="OrthoDB" id="260519at2759"/>
<keyword evidence="5 8" id="KW-0408">Iron</keyword>
<evidence type="ECO:0000256" key="8">
    <source>
        <dbReference type="RuleBase" id="RU362121"/>
    </source>
</evidence>
<dbReference type="AlphaFoldDB" id="A0A067K9E5"/>
<dbReference type="Pfam" id="PF00173">
    <property type="entry name" value="Cyt-b5"/>
    <property type="match status" value="1"/>
</dbReference>
<organism evidence="10 11">
    <name type="scientific">Jatropha curcas</name>
    <name type="common">Barbados nut</name>
    <dbReference type="NCBI Taxonomy" id="180498"/>
    <lineage>
        <taxon>Eukaryota</taxon>
        <taxon>Viridiplantae</taxon>
        <taxon>Streptophyta</taxon>
        <taxon>Embryophyta</taxon>
        <taxon>Tracheophyta</taxon>
        <taxon>Spermatophyta</taxon>
        <taxon>Magnoliopsida</taxon>
        <taxon>eudicotyledons</taxon>
        <taxon>Gunneridae</taxon>
        <taxon>Pentapetalae</taxon>
        <taxon>rosids</taxon>
        <taxon>fabids</taxon>
        <taxon>Malpighiales</taxon>
        <taxon>Euphorbiaceae</taxon>
        <taxon>Crotonoideae</taxon>
        <taxon>Jatropheae</taxon>
        <taxon>Jatropha</taxon>
    </lineage>
</organism>
<dbReference type="PANTHER" id="PTHR19359">
    <property type="entry name" value="CYTOCHROME B5"/>
    <property type="match status" value="1"/>
</dbReference>
<proteinExistence type="inferred from homology"/>
<evidence type="ECO:0000256" key="1">
    <source>
        <dbReference type="ARBA" id="ARBA00004370"/>
    </source>
</evidence>
<dbReference type="GO" id="GO:0046872">
    <property type="term" value="F:metal ion binding"/>
    <property type="evidence" value="ECO:0007669"/>
    <property type="project" value="UniProtKB-UniRule"/>
</dbReference>
<keyword evidence="8" id="KW-1133">Transmembrane helix</keyword>
<name>A0A067K9E5_JATCU</name>
<protein>
    <recommendedName>
        <fullName evidence="9">Cytochrome b5 heme-binding domain-containing protein</fullName>
    </recommendedName>
</protein>
<keyword evidence="4 8" id="KW-0479">Metal-binding</keyword>
<evidence type="ECO:0000256" key="4">
    <source>
        <dbReference type="ARBA" id="ARBA00022723"/>
    </source>
</evidence>
<dbReference type="GO" id="GO:0020037">
    <property type="term" value="F:heme binding"/>
    <property type="evidence" value="ECO:0007669"/>
    <property type="project" value="UniProtKB-UniRule"/>
</dbReference>
<keyword evidence="2 8" id="KW-0349">Heme</keyword>
<dbReference type="SMART" id="SM01117">
    <property type="entry name" value="Cyt-b5"/>
    <property type="match status" value="1"/>
</dbReference>
<dbReference type="PROSITE" id="PS50255">
    <property type="entry name" value="CYTOCHROME_B5_2"/>
    <property type="match status" value="1"/>
</dbReference>
<dbReference type="Gene3D" id="3.10.120.10">
    <property type="entry name" value="Cytochrome b5-like heme/steroid binding domain"/>
    <property type="match status" value="1"/>
</dbReference>
<reference evidence="10 11" key="1">
    <citation type="journal article" date="2014" name="PLoS ONE">
        <title>Global Analysis of Gene Expression Profiles in Physic Nut (Jatropha curcas L.) Seedlings Exposed to Salt Stress.</title>
        <authorList>
            <person name="Zhang L."/>
            <person name="Zhang C."/>
            <person name="Wu P."/>
            <person name="Chen Y."/>
            <person name="Li M."/>
            <person name="Jiang H."/>
            <person name="Wu G."/>
        </authorList>
    </citation>
    <scope>NUCLEOTIDE SEQUENCE [LARGE SCALE GENOMIC DNA]</scope>
    <source>
        <strain evidence="11">cv. GZQX0401</strain>
        <tissue evidence="10">Young leaves</tissue>
    </source>
</reference>
<keyword evidence="6 8" id="KW-0472">Membrane</keyword>
<feature type="domain" description="Cytochrome b5 heme-binding" evidence="9">
    <location>
        <begin position="5"/>
        <end position="81"/>
    </location>
</feature>
<evidence type="ECO:0000256" key="2">
    <source>
        <dbReference type="ARBA" id="ARBA00022617"/>
    </source>
</evidence>
<dbReference type="InterPro" id="IPR036400">
    <property type="entry name" value="Cyt_B5-like_heme/steroid_sf"/>
</dbReference>
<keyword evidence="11" id="KW-1185">Reference proteome</keyword>
<gene>
    <name evidence="10" type="ORF">JCGZ_14210</name>
</gene>
<feature type="transmembrane region" description="Helical" evidence="8">
    <location>
        <begin position="107"/>
        <end position="127"/>
    </location>
</feature>
<dbReference type="FunFam" id="3.10.120.10:FF:000002">
    <property type="entry name" value="Cytochrome b5 type B"/>
    <property type="match status" value="1"/>
</dbReference>
<evidence type="ECO:0000256" key="7">
    <source>
        <dbReference type="ARBA" id="ARBA00038168"/>
    </source>
</evidence>
<accession>A0A067K9E5</accession>
<dbReference type="InterPro" id="IPR018506">
    <property type="entry name" value="Cyt_B5_heme-BS"/>
</dbReference>
<comment type="subcellular location">
    <subcellularLocation>
        <location evidence="1">Membrane</location>
    </subcellularLocation>
</comment>
<keyword evidence="3 8" id="KW-0812">Transmembrane</keyword>
<dbReference type="PANTHER" id="PTHR19359:SF152">
    <property type="entry name" value="CYTOCHROME B5 HEME-BINDING DOMAIN-CONTAINING PROTEIN"/>
    <property type="match status" value="1"/>
</dbReference>